<evidence type="ECO:0000259" key="5">
    <source>
        <dbReference type="PROSITE" id="PS50977"/>
    </source>
</evidence>
<sequence>MVDSVKRDYRSTLRAAQARQTRRTVIAAATAVFVEHGFAGATIDAVAAAASVSRRTVFTAVGGKVELLKTALDWAITGDDDDAALVERADLSTALTADDPARVLQGWVDVLVGVDTRVAQLFHALEIAADSDDAAAELLGQYQHQRLDGARAVIARLDELDALTDRVRRADAVDIAWLASDPVLFSRMVTTRGWSHRRFRAWLVQLTADQLLRPR</sequence>
<dbReference type="InterPro" id="IPR050109">
    <property type="entry name" value="HTH-type_TetR-like_transc_reg"/>
</dbReference>
<evidence type="ECO:0000256" key="4">
    <source>
        <dbReference type="PROSITE-ProRule" id="PRU00335"/>
    </source>
</evidence>
<dbReference type="AlphaFoldDB" id="A0A172UNE0"/>
<evidence type="ECO:0000256" key="1">
    <source>
        <dbReference type="ARBA" id="ARBA00023015"/>
    </source>
</evidence>
<reference evidence="6 7" key="1">
    <citation type="submission" date="2016-05" db="EMBL/GenBank/DDBJ databases">
        <title>Complete genome sequence of a phthalic acid esters degrading Mycobacterium sp. YC-RL4.</title>
        <authorList>
            <person name="Ren L."/>
            <person name="Fan S."/>
            <person name="Ruth N."/>
            <person name="Jia Y."/>
            <person name="Wang J."/>
            <person name="Qiao C."/>
        </authorList>
    </citation>
    <scope>NUCLEOTIDE SEQUENCE [LARGE SCALE GENOMIC DNA]</scope>
    <source>
        <strain evidence="6 7">YC-RL4</strain>
    </source>
</reference>
<dbReference type="PROSITE" id="PS01081">
    <property type="entry name" value="HTH_TETR_1"/>
    <property type="match status" value="1"/>
</dbReference>
<dbReference type="PANTHER" id="PTHR30055:SF234">
    <property type="entry name" value="HTH-TYPE TRANSCRIPTIONAL REGULATOR BETI"/>
    <property type="match status" value="1"/>
</dbReference>
<dbReference type="KEGG" id="madi:A7U43_15505"/>
<dbReference type="Pfam" id="PF00440">
    <property type="entry name" value="TetR_N"/>
    <property type="match status" value="1"/>
</dbReference>
<dbReference type="PANTHER" id="PTHR30055">
    <property type="entry name" value="HTH-TYPE TRANSCRIPTIONAL REGULATOR RUTR"/>
    <property type="match status" value="1"/>
</dbReference>
<name>A0A172UNE0_9MYCO</name>
<dbReference type="InterPro" id="IPR001647">
    <property type="entry name" value="HTH_TetR"/>
</dbReference>
<dbReference type="InterPro" id="IPR023772">
    <property type="entry name" value="DNA-bd_HTH_TetR-type_CS"/>
</dbReference>
<dbReference type="PROSITE" id="PS50977">
    <property type="entry name" value="HTH_TETR_2"/>
    <property type="match status" value="1"/>
</dbReference>
<evidence type="ECO:0000256" key="3">
    <source>
        <dbReference type="ARBA" id="ARBA00023163"/>
    </source>
</evidence>
<protein>
    <submittedName>
        <fullName evidence="6">TetR family transcriptional regulator</fullName>
    </submittedName>
</protein>
<evidence type="ECO:0000313" key="6">
    <source>
        <dbReference type="EMBL" id="ANE80533.1"/>
    </source>
</evidence>
<keyword evidence="3" id="KW-0804">Transcription</keyword>
<proteinExistence type="predicted"/>
<dbReference type="Proteomes" id="UP000077143">
    <property type="component" value="Chromosome"/>
</dbReference>
<dbReference type="Gene3D" id="1.10.357.10">
    <property type="entry name" value="Tetracycline Repressor, domain 2"/>
    <property type="match status" value="1"/>
</dbReference>
<dbReference type="EMBL" id="CP015596">
    <property type="protein sequence ID" value="ANE80533.1"/>
    <property type="molecule type" value="Genomic_DNA"/>
</dbReference>
<evidence type="ECO:0000256" key="2">
    <source>
        <dbReference type="ARBA" id="ARBA00023125"/>
    </source>
</evidence>
<keyword evidence="7" id="KW-1185">Reference proteome</keyword>
<feature type="domain" description="HTH tetR-type" evidence="5">
    <location>
        <begin position="19"/>
        <end position="79"/>
    </location>
</feature>
<evidence type="ECO:0000313" key="7">
    <source>
        <dbReference type="Proteomes" id="UP000077143"/>
    </source>
</evidence>
<dbReference type="GO" id="GO:0000976">
    <property type="term" value="F:transcription cis-regulatory region binding"/>
    <property type="evidence" value="ECO:0007669"/>
    <property type="project" value="TreeGrafter"/>
</dbReference>
<keyword evidence="2 4" id="KW-0238">DNA-binding</keyword>
<organism evidence="6 7">
    <name type="scientific">Mycobacterium adipatum</name>
    <dbReference type="NCBI Taxonomy" id="1682113"/>
    <lineage>
        <taxon>Bacteria</taxon>
        <taxon>Bacillati</taxon>
        <taxon>Actinomycetota</taxon>
        <taxon>Actinomycetes</taxon>
        <taxon>Mycobacteriales</taxon>
        <taxon>Mycobacteriaceae</taxon>
        <taxon>Mycobacterium</taxon>
    </lineage>
</organism>
<dbReference type="InterPro" id="IPR009057">
    <property type="entry name" value="Homeodomain-like_sf"/>
</dbReference>
<feature type="DNA-binding region" description="H-T-H motif" evidence="4">
    <location>
        <begin position="42"/>
        <end position="61"/>
    </location>
</feature>
<dbReference type="GO" id="GO:0003700">
    <property type="term" value="F:DNA-binding transcription factor activity"/>
    <property type="evidence" value="ECO:0007669"/>
    <property type="project" value="TreeGrafter"/>
</dbReference>
<gene>
    <name evidence="6" type="ORF">A7U43_15505</name>
</gene>
<dbReference type="OrthoDB" id="4823039at2"/>
<accession>A0A172UNE0</accession>
<keyword evidence="1" id="KW-0805">Transcription regulation</keyword>
<dbReference type="SUPFAM" id="SSF46689">
    <property type="entry name" value="Homeodomain-like"/>
    <property type="match status" value="1"/>
</dbReference>